<protein>
    <recommendedName>
        <fullName evidence="10">Odorant receptor</fullName>
    </recommendedName>
</protein>
<keyword evidence="8 10" id="KW-0675">Receptor</keyword>
<evidence type="ECO:0000256" key="5">
    <source>
        <dbReference type="ARBA" id="ARBA00022725"/>
    </source>
</evidence>
<dbReference type="PANTHER" id="PTHR21137:SF35">
    <property type="entry name" value="ODORANT RECEPTOR 19A-RELATED"/>
    <property type="match status" value="1"/>
</dbReference>
<comment type="similarity">
    <text evidence="10">Belongs to the insect chemoreceptor superfamily. Heteromeric odorant receptor channel (TC 1.A.69) family.</text>
</comment>
<sequence>MSFFNLDYFKCEAFEFNFRMYTFSGFWPLKTKNRFEQILFSLFSFLSYFSLTSLLINVVIDVYFVRRDTIKLTNDICFISIGGSTILKTFILFYKFDLVNELKENIIEYKNSRTDEIEKNLLEKSNKQLSLIMKVLYVCAGLCVIIMVLHPYFDSTINDNKVILPYRLPGEEWSDAVYVSVYVYQFLAVISVVINILSLDGMFCGFVLRILAHYNIIIKNFKSLDDDFFMTNSHRTSSFLFGKEKLDNYNAKVDEILKENIKLHTRILHEINILINVYKIPTLFHFLEFMGTVGSVVMDCLILKEVSFIQILQKLFYLAIATVDSFLFCISASTLESKSFEVGIASYNIRWHLVNRKIRKNLLIFIMKSYRAPKIRAANIFLVNLEGFVKLLKASYDLVAFAYQTARKH</sequence>
<dbReference type="Pfam" id="PF02949">
    <property type="entry name" value="7tm_6"/>
    <property type="match status" value="1"/>
</dbReference>
<keyword evidence="3 10" id="KW-0716">Sensory transduction</keyword>
<evidence type="ECO:0000256" key="2">
    <source>
        <dbReference type="ARBA" id="ARBA00022475"/>
    </source>
</evidence>
<dbReference type="CTD" id="8236070"/>
<keyword evidence="4 10" id="KW-0812">Transmembrane</keyword>
<dbReference type="GO" id="GO:0005886">
    <property type="term" value="C:plasma membrane"/>
    <property type="evidence" value="ECO:0007669"/>
    <property type="project" value="UniProtKB-SubCell"/>
</dbReference>
<reference evidence="11" key="1">
    <citation type="submission" date="2007-04" db="EMBL/GenBank/DDBJ databases">
        <title>Annotation of Pediculus humanus corporis strain USDA.</title>
        <authorList>
            <person name="Kirkness E."/>
            <person name="Hannick L."/>
            <person name="Hass B."/>
            <person name="Bruggner R."/>
            <person name="Lawson D."/>
            <person name="Bidwell S."/>
            <person name="Joardar V."/>
            <person name="Caler E."/>
            <person name="Walenz B."/>
            <person name="Inman J."/>
            <person name="Schobel S."/>
            <person name="Galinsky K."/>
            <person name="Amedeo P."/>
            <person name="Strausberg R."/>
        </authorList>
    </citation>
    <scope>NUCLEOTIDE SEQUENCE</scope>
    <source>
        <strain evidence="11">USDA</strain>
    </source>
</reference>
<dbReference type="VEuPathDB" id="VectorBase:PHUM318760"/>
<gene>
    <name evidence="12" type="primary">8236070</name>
    <name evidence="11" type="ORF">Phum_PHUM318760</name>
</gene>
<dbReference type="EMBL" id="AAZO01003702">
    <property type="status" value="NOT_ANNOTATED_CDS"/>
    <property type="molecule type" value="Genomic_DNA"/>
</dbReference>
<dbReference type="GO" id="GO:0004984">
    <property type="term" value="F:olfactory receptor activity"/>
    <property type="evidence" value="ECO:0007669"/>
    <property type="project" value="InterPro"/>
</dbReference>
<evidence type="ECO:0000256" key="3">
    <source>
        <dbReference type="ARBA" id="ARBA00022606"/>
    </source>
</evidence>
<dbReference type="OMA" id="RMTHSIS"/>
<dbReference type="AlphaFoldDB" id="E0VMT9"/>
<organism>
    <name type="scientific">Pediculus humanus subsp. corporis</name>
    <name type="common">Body louse</name>
    <dbReference type="NCBI Taxonomy" id="121224"/>
    <lineage>
        <taxon>Eukaryota</taxon>
        <taxon>Metazoa</taxon>
        <taxon>Ecdysozoa</taxon>
        <taxon>Arthropoda</taxon>
        <taxon>Hexapoda</taxon>
        <taxon>Insecta</taxon>
        <taxon>Pterygota</taxon>
        <taxon>Neoptera</taxon>
        <taxon>Paraneoptera</taxon>
        <taxon>Psocodea</taxon>
        <taxon>Troctomorpha</taxon>
        <taxon>Phthiraptera</taxon>
        <taxon>Anoplura</taxon>
        <taxon>Pediculidae</taxon>
        <taxon>Pediculus</taxon>
    </lineage>
</organism>
<dbReference type="GO" id="GO:0007165">
    <property type="term" value="P:signal transduction"/>
    <property type="evidence" value="ECO:0007669"/>
    <property type="project" value="UniProtKB-KW"/>
</dbReference>
<dbReference type="Proteomes" id="UP000009046">
    <property type="component" value="Unassembled WGS sequence"/>
</dbReference>
<evidence type="ECO:0000256" key="10">
    <source>
        <dbReference type="RuleBase" id="RU351113"/>
    </source>
</evidence>
<evidence type="ECO:0000256" key="7">
    <source>
        <dbReference type="ARBA" id="ARBA00023136"/>
    </source>
</evidence>
<keyword evidence="9 10" id="KW-0807">Transducer</keyword>
<evidence type="ECO:0000313" key="12">
    <source>
        <dbReference type="EnsemblMetazoa" id="PHUM318760-PA"/>
    </source>
</evidence>
<evidence type="ECO:0000256" key="1">
    <source>
        <dbReference type="ARBA" id="ARBA00004651"/>
    </source>
</evidence>
<keyword evidence="7 10" id="KW-0472">Membrane</keyword>
<dbReference type="EnsemblMetazoa" id="PHUM318760-RA">
    <property type="protein sequence ID" value="PHUM318760-PA"/>
    <property type="gene ID" value="PHUM318760"/>
</dbReference>
<evidence type="ECO:0000256" key="8">
    <source>
        <dbReference type="ARBA" id="ARBA00023170"/>
    </source>
</evidence>
<dbReference type="InterPro" id="IPR004117">
    <property type="entry name" value="7tm6_olfct_rcpt"/>
</dbReference>
<dbReference type="HOGENOM" id="CLU_673204_0_0_1"/>
<evidence type="ECO:0000256" key="9">
    <source>
        <dbReference type="ARBA" id="ARBA00023224"/>
    </source>
</evidence>
<keyword evidence="5 10" id="KW-0552">Olfaction</keyword>
<evidence type="ECO:0000256" key="6">
    <source>
        <dbReference type="ARBA" id="ARBA00022989"/>
    </source>
</evidence>
<dbReference type="InParanoid" id="E0VMT9"/>
<proteinExistence type="inferred from homology"/>
<reference evidence="11" key="2">
    <citation type="submission" date="2007-04" db="EMBL/GenBank/DDBJ databases">
        <title>The genome of the human body louse.</title>
        <authorList>
            <consortium name="The Human Body Louse Genome Consortium"/>
            <person name="Kirkness E."/>
            <person name="Walenz B."/>
            <person name="Hass B."/>
            <person name="Bruggner R."/>
            <person name="Strausberg R."/>
        </authorList>
    </citation>
    <scope>NUCLEOTIDE SEQUENCE</scope>
    <source>
        <strain evidence="11">USDA</strain>
    </source>
</reference>
<evidence type="ECO:0000313" key="13">
    <source>
        <dbReference type="Proteomes" id="UP000009046"/>
    </source>
</evidence>
<feature type="transmembrane region" description="Helical" evidence="10">
    <location>
        <begin position="173"/>
        <end position="194"/>
    </location>
</feature>
<accession>E0VMT9</accession>
<reference evidence="12" key="3">
    <citation type="submission" date="2020-05" db="UniProtKB">
        <authorList>
            <consortium name="EnsemblMetazoa"/>
        </authorList>
    </citation>
    <scope>IDENTIFICATION</scope>
    <source>
        <strain evidence="12">USDA</strain>
    </source>
</reference>
<dbReference type="PANTHER" id="PTHR21137">
    <property type="entry name" value="ODORANT RECEPTOR"/>
    <property type="match status" value="1"/>
</dbReference>
<comment type="caution">
    <text evidence="10">Lacks conserved residue(s) required for the propagation of feature annotation.</text>
</comment>
<name>E0VMT9_PEDHC</name>
<feature type="transmembrane region" description="Helical" evidence="10">
    <location>
        <begin position="72"/>
        <end position="94"/>
    </location>
</feature>
<feature type="transmembrane region" description="Helical" evidence="10">
    <location>
        <begin position="131"/>
        <end position="153"/>
    </location>
</feature>
<keyword evidence="13" id="KW-1185">Reference proteome</keyword>
<dbReference type="RefSeq" id="XP_002427433.1">
    <property type="nucleotide sequence ID" value="XM_002427388.1"/>
</dbReference>
<dbReference type="FunCoup" id="E0VMT9">
    <property type="interactions" value="9"/>
</dbReference>
<keyword evidence="6 10" id="KW-1133">Transmembrane helix</keyword>
<comment type="subcellular location">
    <subcellularLocation>
        <location evidence="1 10">Cell membrane</location>
        <topology evidence="1 10">Multi-pass membrane protein</topology>
    </subcellularLocation>
</comment>
<dbReference type="EMBL" id="DS235324">
    <property type="protein sequence ID" value="EEB14695.1"/>
    <property type="molecule type" value="Genomic_DNA"/>
</dbReference>
<feature type="transmembrane region" description="Helical" evidence="10">
    <location>
        <begin position="38"/>
        <end position="60"/>
    </location>
</feature>
<evidence type="ECO:0000313" key="11">
    <source>
        <dbReference type="EMBL" id="EEB14695.1"/>
    </source>
</evidence>
<dbReference type="OrthoDB" id="6617147at2759"/>
<dbReference type="KEGG" id="phu:Phum_PHUM318760"/>
<evidence type="ECO:0000256" key="4">
    <source>
        <dbReference type="ARBA" id="ARBA00022692"/>
    </source>
</evidence>
<dbReference type="GeneID" id="8236070"/>
<dbReference type="GO" id="GO:0005549">
    <property type="term" value="F:odorant binding"/>
    <property type="evidence" value="ECO:0007669"/>
    <property type="project" value="InterPro"/>
</dbReference>
<keyword evidence="2" id="KW-1003">Cell membrane</keyword>